<organism evidence="1 2">
    <name type="scientific">Xanthomonas bonasiae</name>
    <dbReference type="NCBI Taxonomy" id="2810351"/>
    <lineage>
        <taxon>Bacteria</taxon>
        <taxon>Pseudomonadati</taxon>
        <taxon>Pseudomonadota</taxon>
        <taxon>Gammaproteobacteria</taxon>
        <taxon>Lysobacterales</taxon>
        <taxon>Lysobacteraceae</taxon>
        <taxon>Xanthomonas</taxon>
    </lineage>
</organism>
<evidence type="ECO:0000313" key="1">
    <source>
        <dbReference type="EMBL" id="MBN6103537.1"/>
    </source>
</evidence>
<keyword evidence="2" id="KW-1185">Reference proteome</keyword>
<dbReference type="Proteomes" id="UP000695802">
    <property type="component" value="Unassembled WGS sequence"/>
</dbReference>
<dbReference type="EMBL" id="JAFIWB010000019">
    <property type="protein sequence ID" value="MBN6103537.1"/>
    <property type="molecule type" value="Genomic_DNA"/>
</dbReference>
<proteinExistence type="predicted"/>
<dbReference type="InterPro" id="IPR008969">
    <property type="entry name" value="CarboxyPept-like_regulatory"/>
</dbReference>
<comment type="caution">
    <text evidence="1">The sequence shown here is derived from an EMBL/GenBank/DDBJ whole genome shotgun (WGS) entry which is preliminary data.</text>
</comment>
<accession>A0ABS3B4R2</accession>
<dbReference type="RefSeq" id="WP_206230302.1">
    <property type="nucleotide sequence ID" value="NZ_JAFIWB010000019.1"/>
</dbReference>
<name>A0ABS3B4R2_9XANT</name>
<sequence>MGIPPTPESVEDPGTSIAIREVTMPRQLLEGLSWAARCQPFGWSMMKFRLAAAMGLPAMLAGCCHLVACHPAAYIAGATKDAITDQPIADAAVSLYGYETRSAASGCFQLGGPDALPFEFGVSAPGYKPVVVKPTPGSYEASVRLAPVGTSVTSTVTTSKLSQEQYAELARSCL</sequence>
<protein>
    <submittedName>
        <fullName evidence="1">Carboxypeptidase regulatory-like domain-containing protein</fullName>
    </submittedName>
</protein>
<gene>
    <name evidence="1" type="ORF">JR064_15315</name>
</gene>
<evidence type="ECO:0000313" key="2">
    <source>
        <dbReference type="Proteomes" id="UP000695802"/>
    </source>
</evidence>
<dbReference type="SUPFAM" id="SSF49464">
    <property type="entry name" value="Carboxypeptidase regulatory domain-like"/>
    <property type="match status" value="1"/>
</dbReference>
<reference evidence="1 2" key="1">
    <citation type="submission" date="2021-02" db="EMBL/GenBank/DDBJ databases">
        <title>Taxonomically Unique Crown Gall-Associated Xanthomonas Stains Have Deficiency in Virulence Repertories.</title>
        <authorList>
            <person name="Mafakheri H."/>
            <person name="Taghavi S.M."/>
            <person name="Dimkic I."/>
            <person name="Nemanja K."/>
            <person name="Osdaghi E."/>
        </authorList>
    </citation>
    <scope>NUCLEOTIDE SEQUENCE [LARGE SCALE GENOMIC DNA]</scope>
    <source>
        <strain evidence="1 2">FX4</strain>
    </source>
</reference>